<organism evidence="2 3">
    <name type="scientific">Clostridium sulfidigenes</name>
    <dbReference type="NCBI Taxonomy" id="318464"/>
    <lineage>
        <taxon>Bacteria</taxon>
        <taxon>Bacillati</taxon>
        <taxon>Bacillota</taxon>
        <taxon>Clostridia</taxon>
        <taxon>Eubacteriales</taxon>
        <taxon>Clostridiaceae</taxon>
        <taxon>Clostridium</taxon>
    </lineage>
</organism>
<keyword evidence="1" id="KW-0175">Coiled coil</keyword>
<gene>
    <name evidence="2" type="ORF">E7215_03750</name>
</gene>
<comment type="caution">
    <text evidence="2">The sequence shown here is derived from an EMBL/GenBank/DDBJ whole genome shotgun (WGS) entry which is preliminary data.</text>
</comment>
<evidence type="ECO:0000313" key="3">
    <source>
        <dbReference type="Proteomes" id="UP000768462"/>
    </source>
</evidence>
<dbReference type="Proteomes" id="UP000768462">
    <property type="component" value="Unassembled WGS sequence"/>
</dbReference>
<evidence type="ECO:0000313" key="2">
    <source>
        <dbReference type="EMBL" id="MBE6059275.1"/>
    </source>
</evidence>
<evidence type="ECO:0000256" key="1">
    <source>
        <dbReference type="SAM" id="Coils"/>
    </source>
</evidence>
<dbReference type="AlphaFoldDB" id="A0A927W9R7"/>
<proteinExistence type="predicted"/>
<name>A0A927W9R7_9CLOT</name>
<sequence length="134" mass="15476">MENVEKVISKDTVGADISKTSNEITQLEQDLSELVQLKIRKQIDDKYYNKEYAKITAELEALNLKRDELLNSKLNDTKHKEKVEYIKETIGNGNEPLAEFDDSLFVALIDKVIIKSPKHFRLIFESGIEMEVEM</sequence>
<protein>
    <recommendedName>
        <fullName evidence="4">Recombinase</fullName>
    </recommendedName>
</protein>
<feature type="coiled-coil region" evidence="1">
    <location>
        <begin position="17"/>
        <end position="72"/>
    </location>
</feature>
<reference evidence="2" key="1">
    <citation type="submission" date="2019-04" db="EMBL/GenBank/DDBJ databases">
        <title>Evolution of Biomass-Degrading Anaerobic Consortia Revealed by Metagenomics.</title>
        <authorList>
            <person name="Peng X."/>
        </authorList>
    </citation>
    <scope>NUCLEOTIDE SEQUENCE</scope>
    <source>
        <strain evidence="2">SIG254</strain>
    </source>
</reference>
<dbReference type="EMBL" id="SVCM01000042">
    <property type="protein sequence ID" value="MBE6059275.1"/>
    <property type="molecule type" value="Genomic_DNA"/>
</dbReference>
<evidence type="ECO:0008006" key="4">
    <source>
        <dbReference type="Google" id="ProtNLM"/>
    </source>
</evidence>
<accession>A0A927W9R7</accession>